<organism evidence="4">
    <name type="scientific">Saccoglossus kowalevskii</name>
    <name type="common">Acorn worm</name>
    <dbReference type="NCBI Taxonomy" id="10224"/>
    <lineage>
        <taxon>Eukaryota</taxon>
        <taxon>Metazoa</taxon>
        <taxon>Hemichordata</taxon>
        <taxon>Enteropneusta</taxon>
        <taxon>Harrimaniidae</taxon>
        <taxon>Saccoglossus</taxon>
    </lineage>
</organism>
<proteinExistence type="evidence at transcript level"/>
<dbReference type="InterPro" id="IPR051477">
    <property type="entry name" value="Expansin_CellWall"/>
</dbReference>
<dbReference type="NCBIfam" id="NF041144">
    <property type="entry name" value="expansin_EXLX1"/>
    <property type="match status" value="2"/>
</dbReference>
<dbReference type="Gene3D" id="2.60.40.760">
    <property type="entry name" value="Expansin, cellulose-binding-like domain"/>
    <property type="match status" value="2"/>
</dbReference>
<feature type="domain" description="Expansin-like EG45" evidence="3">
    <location>
        <begin position="254"/>
        <end position="348"/>
    </location>
</feature>
<dbReference type="InterPro" id="IPR007112">
    <property type="entry name" value="Expansin/allergen_DPBB_dom"/>
</dbReference>
<dbReference type="InterPro" id="IPR036749">
    <property type="entry name" value="Expansin_CBD_sf"/>
</dbReference>
<dbReference type="InterPro" id="IPR049818">
    <property type="entry name" value="Expansin_EXLX1-like"/>
</dbReference>
<feature type="chain" id="PRO_5013154438" evidence="2">
    <location>
        <begin position="17"/>
        <end position="471"/>
    </location>
</feature>
<sequence>MFLVAVIMSLATMSVAEPICEESLDGPQFQGRATYFHAAPAMAGNGACMLASDDPMVVGMAGANYENSQVCGECIEVTGPQGNSVVVSVIDMCGCEENGLNLSQESFRILESDVSFGSIDVTWRVVTCDIEGNINYRFLDGSSKWWFGIQAINHKYPVARMELRQRRTNAWIDLERSNTNFFMKPTSISTIEAPFELRLTSVNGYVVTDNIDAIQSDELIEGTGQFGNCRDNYDCTIDERTYSGEATFYYGAATAAAGSGACMINTGGDLMIGAMTAALWDESQACGECVEVTGPQGDTVFIQIIDLCAGCPEGDINLSTDAFTQLGNLEDGRIDIEWKVVECVVDGNIKYKFKDGSSKWWFAFQIVDHRVPIKSIAIKPDGQDTWIDLPRQSFNFFLQGVDVIDVPFAIRVTGTTDEVLEDRITRFPSSMDDLHDGSVQFTTTCTSKATKIMLNTSYIIVLYFTLIPCII</sequence>
<evidence type="ECO:0000259" key="3">
    <source>
        <dbReference type="PROSITE" id="PS50842"/>
    </source>
</evidence>
<keyword evidence="1 2" id="KW-0732">Signal</keyword>
<dbReference type="CDD" id="cd22272">
    <property type="entry name" value="DPBB_EXLX1-like"/>
    <property type="match status" value="2"/>
</dbReference>
<dbReference type="EMBL" id="KX125068">
    <property type="protein sequence ID" value="APU50764.1"/>
    <property type="molecule type" value="mRNA"/>
</dbReference>
<dbReference type="AlphaFoldDB" id="A0A1L7H7E1"/>
<dbReference type="SUPFAM" id="SSF49590">
    <property type="entry name" value="PHL pollen allergen"/>
    <property type="match status" value="2"/>
</dbReference>
<evidence type="ECO:0000256" key="2">
    <source>
        <dbReference type="SAM" id="SignalP"/>
    </source>
</evidence>
<dbReference type="PANTHER" id="PTHR31836:SF21">
    <property type="entry name" value="EXPANSIN-LIKE PROTEIN 7"/>
    <property type="match status" value="1"/>
</dbReference>
<gene>
    <name evidence="4" type="ORF">Sakowv30005546mg</name>
</gene>
<evidence type="ECO:0000313" key="4">
    <source>
        <dbReference type="EMBL" id="APU50764.1"/>
    </source>
</evidence>
<reference evidence="4" key="2">
    <citation type="submission" date="2016-04" db="EMBL/GenBank/DDBJ databases">
        <authorList>
            <person name="Evans L.H."/>
            <person name="Alamgir A."/>
            <person name="Owens N."/>
            <person name="Weber N.D."/>
            <person name="Virtaneva K."/>
            <person name="Barbian K."/>
            <person name="Babar A."/>
            <person name="Rosenke K."/>
        </authorList>
    </citation>
    <scope>NUCLEOTIDE SEQUENCE</scope>
</reference>
<dbReference type="SUPFAM" id="SSF50685">
    <property type="entry name" value="Barwin-like endoglucanases"/>
    <property type="match status" value="2"/>
</dbReference>
<evidence type="ECO:0000256" key="1">
    <source>
        <dbReference type="ARBA" id="ARBA00022729"/>
    </source>
</evidence>
<dbReference type="PROSITE" id="PS50842">
    <property type="entry name" value="EXPANSIN_EG45"/>
    <property type="match status" value="1"/>
</dbReference>
<reference evidence="4" key="1">
    <citation type="journal article" date="2008" name="Biol. Bull.">
        <title>cDNA sequences for transcription factors and signaling proteins of the hemichordate Saccoglossus kowalevskii: efficacy of the expressed sequence tag (EST) approach for evolutionary and developmental studies of a new organism.</title>
        <authorList>
            <person name="Freeman R.M. Jr."/>
            <person name="Wu M."/>
            <person name="Cordonnier-Pratt M.M."/>
            <person name="Pratt L.H."/>
            <person name="Gruber C.E."/>
            <person name="Smith M."/>
            <person name="Lander E.S."/>
            <person name="Stange-Thomann N."/>
            <person name="Lowe C.J."/>
            <person name="Gerhart J."/>
            <person name="Kirschner M."/>
        </authorList>
    </citation>
    <scope>NUCLEOTIDE SEQUENCE</scope>
</reference>
<dbReference type="InterPro" id="IPR036908">
    <property type="entry name" value="RlpA-like_sf"/>
</dbReference>
<feature type="signal peptide" evidence="2">
    <location>
        <begin position="1"/>
        <end position="16"/>
    </location>
</feature>
<accession>A0A1L7H7E1</accession>
<name>A0A1L7H7E1_SACKO</name>
<dbReference type="Gene3D" id="2.40.40.10">
    <property type="entry name" value="RlpA-like domain"/>
    <property type="match status" value="2"/>
</dbReference>
<dbReference type="OrthoDB" id="623670at2759"/>
<dbReference type="PANTHER" id="PTHR31836">
    <property type="match status" value="1"/>
</dbReference>
<protein>
    <submittedName>
        <fullName evidence="4">Expansin-yoaj protein-like protein 170</fullName>
    </submittedName>
</protein>